<dbReference type="InterPro" id="IPR016039">
    <property type="entry name" value="Thiolase-like"/>
</dbReference>
<proteinExistence type="predicted"/>
<dbReference type="Pfam" id="PF00668">
    <property type="entry name" value="Condensation"/>
    <property type="match status" value="1"/>
</dbReference>
<dbReference type="InterPro" id="IPR018201">
    <property type="entry name" value="Ketoacyl_synth_AS"/>
</dbReference>
<dbReference type="InterPro" id="IPR057326">
    <property type="entry name" value="KR_dom"/>
</dbReference>
<evidence type="ECO:0000256" key="2">
    <source>
        <dbReference type="ARBA" id="ARBA00022553"/>
    </source>
</evidence>
<feature type="domain" description="PKS/mFAS DH" evidence="6">
    <location>
        <begin position="895"/>
        <end position="1174"/>
    </location>
</feature>
<dbReference type="Gene3D" id="3.40.366.10">
    <property type="entry name" value="Malonyl-Coenzyme A Acyl Carrier Protein, domain 2"/>
    <property type="match status" value="1"/>
</dbReference>
<dbReference type="InterPro" id="IPR014031">
    <property type="entry name" value="Ketoacyl_synth_C"/>
</dbReference>
<feature type="active site" description="Proton acceptor; for dehydratase activity" evidence="4">
    <location>
        <position position="929"/>
    </location>
</feature>
<evidence type="ECO:0000313" key="8">
    <source>
        <dbReference type="Proteomes" id="UP000507470"/>
    </source>
</evidence>
<dbReference type="Gene3D" id="3.10.129.110">
    <property type="entry name" value="Polyketide synthase dehydratase"/>
    <property type="match status" value="1"/>
</dbReference>
<dbReference type="Pfam" id="PF02801">
    <property type="entry name" value="Ketoacyl-synt_C"/>
    <property type="match status" value="1"/>
</dbReference>
<sequence length="2700" mass="305401">MDDDDAIAIIGIGCKFPGADNQEEFWQLLVNGENHVIDIPSERWNNDAFYNSDPNAVGKTYVPRAGFLKSHDEFDNKLFGINDLEAERMDPQQRYVLECVHMAMEDGGITRNMISGSDTGVFIGFMNDDYKASAGDDLTTMTNYTLTGTSPSIISARVSYVYNLLGPSMSIDSACSSALVAIDVAAQSLKMGRSTMAICGGVNSILSPELFIPLSRARMASPTGQCHAFSSNADGYARGEGCGIVILKKLGDAKKDSNKIWATIATDCNQDGHTATPITAPSACQQEKLLLRVYLSNNVNPNDVKVIEAHGTGTPVRDPIEVNTLGRFFGKKTNDQSLEKHVVYIASVKTNIGHLESAAGVAGLIKVLLMMKNETIVPSLNFEKPNEKIDFEKYHFIVPTHTIQWKPDANNQRIACGNCFGFGGTNSHVIVKQFQQEKRCQEKHLDMLHLVFLSAVDLDGLKISLVEMIEKIIRIDIRLCDVSYTSLCRRDHHQYRIALLANSLEDLKLKLRNQHNSNEPKSKVRLRAPSVVAVFCGVGTTWKAMCSQLLKEYTVVKRVVQQIDSILNQWVEWSIYDILANGKDISDPFTGHIAIFACQIALWSLWRHWGITVDSIIGQSVGEIAAVYAAGCLTLENAVALIYHRSKILSTVTGGKMFVIGNCNTKYIESVCSKFQGKACIAVYISSTSCTVSSDADIVDIFRRAVKDELPNAEKESFFLTELNVQCAYHSHHTKQAGNDLEKTVKQILSTDPSIPLISTVTGKTITDGNVIDASYWNKNVSCPVLFKDAVSTAGNKNTFKIFLEIGPKPVLQAHLRDSYSHDEAICLPSMRERHEEDTLLTSIAELFEHGVNLDWHRVCKEQGNLCDIPKYKFNPKRKSLFLPDVTLLKFKGLDANVGNHLFVSKSAISTANFKVKINDEVTPFVFEHYVSNTPIVPGAFYAEVALEVGQSHLQKRVQDICVEVEFIRPIFLSPGQSYTVDVSINDLSSKSPLCLLTKDTEVISKFTIRHIEERPEKENINIDCLFKICPKFQSSEDTYDKLNKMGFSYGKNLKILGESWNNGKQCLVKIHISDIIWGDVKMTHFHPAILDGLLQTPSVLFLDASDDRTVLPAGIGKLILRRGIERNMIAYTELKHRSKSEVLYNMLLLTVNGSIIAEIEDFRLKVIGDVMSNTSFEYALLWENIKVNHMPKHINPDKIKNRILLCSFDRDVLHQIREFVPDIEVKTLLLNEEASLSSQKDIFKSFWKENPGFVEIYFAPGKRMTDRISGTDVLKKINASCIALLAVVQCITGKKDESLLTVITEATQVPDITNCSFVNPFGSELWGQVRSIIREHISFKIRLIDCHPSISGAMKFISQLFIDDSIPKYGELIFYHGKVFTNHLQKIASDKPISKYRYGSIDDYCNVAIKTEIANDIKQTFCVLQNDPQEMSKNHISLSLDEVSLHSKCLYPVTLTCVSHDQTVFAFKGTHCSEYDLLSCESTATIHELNGLTPITKSNTGPNNDDKVVVCFPMRVQSTVEVPLTTVYPLQQLPGYKPGVIFASVLMHSLVHHVQKGHHAHILCDKENEFSGRILQLFLKMIKRSSARLHVDVDWNFDSLNTVLILKILSPKDIHKLVEIRSLSLVIALSPFLNQDDRIILQMYNVEVKVIQIDDVVSKENFVRVTPFIFKFWHEHNLDVEIFERENNENSQYGSNGTLQIPTKTMSMKFDNIQKYNFVKMPQDTLFRKDGCYIVIGGLTGLGWEIINFAADRGAGEIISLSRRNVSIQQQNELDMLCESTGCRIRAMVADITIWDDVQKVFFEIEQSSQCKIKGIFQGAGVLKDALTSRMNEDHLIDVLKPKVLGTWNLHLVSRKYPLDYFVMHSSMTSVMGNIGQSNYGAANAFMDCLAHYRRLNGLSGQSINWGPLDVGMLKDGENIEEILKQQGYFPLDVSDILKCLQKSLHSNLIQVTFGQFDWNLIGINLKAMKTDYVQHRFYDLYSQEKETFQVTSSKVANDELIEIIEATPYERKEKIAIVVFRTASEVFTLDIDILQNETLVQELGIDSMQSMSFVNTIYDITGVRIPAVTLMLDETSFENIIEILNSKISERSHSTPTKQPVDISIVNSITPMEKMSYDAYLLNSEDPSLFIYADLEVSGRLVNPDVLKYLFSQLQAKHSAIRTLFLPNQEGIRYGIRKHTMDPDKCTLDFIEVPMKALDHDNIVPSDIQPYLFDPSKELPLRIMFARNANKGLVRLVFNHLSFDLTSIMILIRSIPDIVQSKSSDGHPTLEKDVAVLYEQKFQSRKDELIRFWKHQTPAVLYPMSFKGSSRVDWNLKHFDFIKVTADKDIALALTKFMKKQNVKLFDIVVSLYQILLSAELKIKTVSLSGTVDMRIHFQDLKETVCQFINRVPFYANVDHTVNFSSFLGNNKRTIASAIENSLLPFDNIVEFLTKIKPEDVFRHQIIMESIQDLGEYQKITNDVTIKRICTGNYNETVLLVWHDLKKCQLDFELGYSTLILDDSRARNILNMLYQFVQYVIKHPDSTTGSLIKLTKKECLQTTCTTQMMKNKTPLSERKRAMDTRTKNDIDTRHVSYRSKSSLAIKDCDLHKVIGQFMKQTTRGWDHKVTISIKKENIGRTLNWGFLERKKTKSLSMDAIEKVETNETNGKYYVRIHANHRLYIFKTADPKLFEQFSYELTHTDFDFPGVLENDSLLF</sequence>
<dbReference type="Gene3D" id="3.30.559.30">
    <property type="entry name" value="Nonribosomal peptide synthetase, condensation domain"/>
    <property type="match status" value="1"/>
</dbReference>
<dbReference type="InterPro" id="IPR020841">
    <property type="entry name" value="PKS_Beta-ketoAc_synthase_dom"/>
</dbReference>
<dbReference type="Gene3D" id="3.40.50.720">
    <property type="entry name" value="NAD(P)-binding Rossmann-like Domain"/>
    <property type="match status" value="1"/>
</dbReference>
<dbReference type="SMART" id="SM00822">
    <property type="entry name" value="PKS_KR"/>
    <property type="match status" value="1"/>
</dbReference>
<dbReference type="PANTHER" id="PTHR45681:SF8">
    <property type="entry name" value="CARRIER DOMAIN-CONTAINING PROTEIN"/>
    <property type="match status" value="1"/>
</dbReference>
<dbReference type="CDD" id="cd00833">
    <property type="entry name" value="PKS"/>
    <property type="match status" value="1"/>
</dbReference>
<keyword evidence="1" id="KW-0596">Phosphopantetheine</keyword>
<feature type="region of interest" description="C-terminal hotdog fold" evidence="4">
    <location>
        <begin position="1031"/>
        <end position="1174"/>
    </location>
</feature>
<dbReference type="SMART" id="SM00827">
    <property type="entry name" value="PKS_AT"/>
    <property type="match status" value="1"/>
</dbReference>
<reference evidence="7 8" key="1">
    <citation type="submission" date="2020-06" db="EMBL/GenBank/DDBJ databases">
        <authorList>
            <person name="Li R."/>
            <person name="Bekaert M."/>
        </authorList>
    </citation>
    <scope>NUCLEOTIDE SEQUENCE [LARGE SCALE GENOMIC DNA]</scope>
    <source>
        <strain evidence="8">wild</strain>
    </source>
</reference>
<dbReference type="InterPro" id="IPR049900">
    <property type="entry name" value="PKS_mFAS_DH"/>
</dbReference>
<dbReference type="InterPro" id="IPR036736">
    <property type="entry name" value="ACP-like_sf"/>
</dbReference>
<dbReference type="Gene3D" id="1.10.1200.10">
    <property type="entry name" value="ACP-like"/>
    <property type="match status" value="1"/>
</dbReference>
<dbReference type="InterPro" id="IPR036291">
    <property type="entry name" value="NAD(P)-bd_dom_sf"/>
</dbReference>
<accession>A0A6J8F1B3</accession>
<feature type="domain" description="Ketosynthase family 3 (KS3)" evidence="5">
    <location>
        <begin position="4"/>
        <end position="433"/>
    </location>
</feature>
<dbReference type="Pfam" id="PF16197">
    <property type="entry name" value="KAsynt_C_assoc"/>
    <property type="match status" value="1"/>
</dbReference>
<feature type="region of interest" description="N-terminal hotdog fold" evidence="4">
    <location>
        <begin position="895"/>
        <end position="1017"/>
    </location>
</feature>
<evidence type="ECO:0000256" key="3">
    <source>
        <dbReference type="ARBA" id="ARBA00022679"/>
    </source>
</evidence>
<gene>
    <name evidence="7" type="ORF">MCOR_58423</name>
</gene>
<dbReference type="InterPro" id="IPR013968">
    <property type="entry name" value="PKS_KR"/>
</dbReference>
<name>A0A6J8F1B3_MYTCO</name>
<evidence type="ECO:0000256" key="4">
    <source>
        <dbReference type="PROSITE-ProRule" id="PRU01363"/>
    </source>
</evidence>
<dbReference type="PANTHER" id="PTHR45681">
    <property type="entry name" value="POLYKETIDE SYNTHASE 44-RELATED"/>
    <property type="match status" value="1"/>
</dbReference>
<dbReference type="PROSITE" id="PS00606">
    <property type="entry name" value="KS3_1"/>
    <property type="match status" value="1"/>
</dbReference>
<protein>
    <submittedName>
        <fullName evidence="7">Narbonolide/10-deoxymethynolide synthase PikA1, modules 1 and 2</fullName>
    </submittedName>
</protein>
<evidence type="ECO:0000256" key="1">
    <source>
        <dbReference type="ARBA" id="ARBA00022450"/>
    </source>
</evidence>
<dbReference type="Pfam" id="PF08659">
    <property type="entry name" value="KR"/>
    <property type="match status" value="1"/>
</dbReference>
<dbReference type="SUPFAM" id="SSF52777">
    <property type="entry name" value="CoA-dependent acyltransferases"/>
    <property type="match status" value="2"/>
</dbReference>
<dbReference type="InterPro" id="IPR032821">
    <property type="entry name" value="PKS_assoc"/>
</dbReference>
<dbReference type="InterPro" id="IPR050444">
    <property type="entry name" value="Polyketide_Synthase"/>
</dbReference>
<dbReference type="SMART" id="SM00825">
    <property type="entry name" value="PKS_KS"/>
    <property type="match status" value="1"/>
</dbReference>
<dbReference type="SUPFAM" id="SSF47336">
    <property type="entry name" value="ACP-like"/>
    <property type="match status" value="1"/>
</dbReference>
<dbReference type="Pfam" id="PF00109">
    <property type="entry name" value="ketoacyl-synt"/>
    <property type="match status" value="1"/>
</dbReference>
<dbReference type="Gene3D" id="3.30.70.3290">
    <property type="match status" value="1"/>
</dbReference>
<dbReference type="PROSITE" id="PS52019">
    <property type="entry name" value="PKS_MFAS_DH"/>
    <property type="match status" value="1"/>
</dbReference>
<dbReference type="Pfam" id="PF00698">
    <property type="entry name" value="Acyl_transf_1"/>
    <property type="match status" value="1"/>
</dbReference>
<dbReference type="Pfam" id="PF00550">
    <property type="entry name" value="PP-binding"/>
    <property type="match status" value="1"/>
</dbReference>
<dbReference type="InterPro" id="IPR001227">
    <property type="entry name" value="Ac_transferase_dom_sf"/>
</dbReference>
<dbReference type="SUPFAM" id="SSF52151">
    <property type="entry name" value="FabD/lysophospholipase-like"/>
    <property type="match status" value="1"/>
</dbReference>
<dbReference type="InterPro" id="IPR001242">
    <property type="entry name" value="Condensation_dom"/>
</dbReference>
<keyword evidence="8" id="KW-1185">Reference proteome</keyword>
<dbReference type="Gene3D" id="3.30.559.10">
    <property type="entry name" value="Chloramphenicol acetyltransferase-like domain"/>
    <property type="match status" value="1"/>
</dbReference>
<keyword evidence="3" id="KW-0808">Transferase</keyword>
<feature type="active site" description="Proton donor; for dehydratase activity" evidence="4">
    <location>
        <position position="1092"/>
    </location>
</feature>
<organism evidence="7 8">
    <name type="scientific">Mytilus coruscus</name>
    <name type="common">Sea mussel</name>
    <dbReference type="NCBI Taxonomy" id="42192"/>
    <lineage>
        <taxon>Eukaryota</taxon>
        <taxon>Metazoa</taxon>
        <taxon>Spiralia</taxon>
        <taxon>Lophotrochozoa</taxon>
        <taxon>Mollusca</taxon>
        <taxon>Bivalvia</taxon>
        <taxon>Autobranchia</taxon>
        <taxon>Pteriomorphia</taxon>
        <taxon>Mytilida</taxon>
        <taxon>Mytiloidea</taxon>
        <taxon>Mytilidae</taxon>
        <taxon>Mytilinae</taxon>
        <taxon>Mytilus</taxon>
    </lineage>
</organism>
<dbReference type="Pfam" id="PF21089">
    <property type="entry name" value="PKS_DH_N"/>
    <property type="match status" value="1"/>
</dbReference>
<dbReference type="PROSITE" id="PS52004">
    <property type="entry name" value="KS3_2"/>
    <property type="match status" value="1"/>
</dbReference>
<dbReference type="InterPro" id="IPR016035">
    <property type="entry name" value="Acyl_Trfase/lysoPLipase"/>
</dbReference>
<dbReference type="InterPro" id="IPR009081">
    <property type="entry name" value="PP-bd_ACP"/>
</dbReference>
<evidence type="ECO:0000313" key="7">
    <source>
        <dbReference type="EMBL" id="CAC5426739.1"/>
    </source>
</evidence>
<dbReference type="OrthoDB" id="329835at2759"/>
<dbReference type="InterPro" id="IPR023213">
    <property type="entry name" value="CAT-like_dom_sf"/>
</dbReference>
<dbReference type="GO" id="GO:0004315">
    <property type="term" value="F:3-oxoacyl-[acyl-carrier-protein] synthase activity"/>
    <property type="evidence" value="ECO:0007669"/>
    <property type="project" value="InterPro"/>
</dbReference>
<dbReference type="SUPFAM" id="SSF51735">
    <property type="entry name" value="NAD(P)-binding Rossmann-fold domains"/>
    <property type="match status" value="1"/>
</dbReference>
<dbReference type="Gene3D" id="3.40.47.10">
    <property type="match status" value="1"/>
</dbReference>
<dbReference type="Proteomes" id="UP000507470">
    <property type="component" value="Unassembled WGS sequence"/>
</dbReference>
<dbReference type="InterPro" id="IPR014043">
    <property type="entry name" value="Acyl_transferase_dom"/>
</dbReference>
<dbReference type="InterPro" id="IPR049551">
    <property type="entry name" value="PKS_DH_C"/>
</dbReference>
<keyword evidence="2" id="KW-0597">Phosphoprotein</keyword>
<dbReference type="InterPro" id="IPR014030">
    <property type="entry name" value="Ketoacyl_synth_N"/>
</dbReference>
<evidence type="ECO:0000259" key="5">
    <source>
        <dbReference type="PROSITE" id="PS52004"/>
    </source>
</evidence>
<dbReference type="Pfam" id="PF14765">
    <property type="entry name" value="PS-DH"/>
    <property type="match status" value="1"/>
</dbReference>
<dbReference type="SUPFAM" id="SSF53901">
    <property type="entry name" value="Thiolase-like"/>
    <property type="match status" value="1"/>
</dbReference>
<evidence type="ECO:0000259" key="6">
    <source>
        <dbReference type="PROSITE" id="PS52019"/>
    </source>
</evidence>
<dbReference type="InterPro" id="IPR042104">
    <property type="entry name" value="PKS_dehydratase_sf"/>
</dbReference>
<dbReference type="EMBL" id="CACVKT020010448">
    <property type="protein sequence ID" value="CAC5426739.1"/>
    <property type="molecule type" value="Genomic_DNA"/>
</dbReference>
<dbReference type="GO" id="GO:0006633">
    <property type="term" value="P:fatty acid biosynthetic process"/>
    <property type="evidence" value="ECO:0007669"/>
    <property type="project" value="InterPro"/>
</dbReference>
<dbReference type="InterPro" id="IPR049552">
    <property type="entry name" value="PKS_DH_N"/>
</dbReference>